<accession>A0A0E9T0A0</accession>
<dbReference type="EMBL" id="GBXM01062242">
    <property type="protein sequence ID" value="JAH46335.1"/>
    <property type="molecule type" value="Transcribed_RNA"/>
</dbReference>
<dbReference type="AlphaFoldDB" id="A0A0E9T0A0"/>
<sequence length="37" mass="4434">MQGLLTMFLKAVSEQPTRICWWTKTRRLFLVLHVNLC</sequence>
<reference evidence="1" key="1">
    <citation type="submission" date="2014-11" db="EMBL/GenBank/DDBJ databases">
        <authorList>
            <person name="Amaro Gonzalez C."/>
        </authorList>
    </citation>
    <scope>NUCLEOTIDE SEQUENCE</scope>
</reference>
<reference evidence="1" key="2">
    <citation type="journal article" date="2015" name="Fish Shellfish Immunol.">
        <title>Early steps in the European eel (Anguilla anguilla)-Vibrio vulnificus interaction in the gills: Role of the RtxA13 toxin.</title>
        <authorList>
            <person name="Callol A."/>
            <person name="Pajuelo D."/>
            <person name="Ebbesson L."/>
            <person name="Teles M."/>
            <person name="MacKenzie S."/>
            <person name="Amaro C."/>
        </authorList>
    </citation>
    <scope>NUCLEOTIDE SEQUENCE</scope>
</reference>
<organism evidence="1">
    <name type="scientific">Anguilla anguilla</name>
    <name type="common">European freshwater eel</name>
    <name type="synonym">Muraena anguilla</name>
    <dbReference type="NCBI Taxonomy" id="7936"/>
    <lineage>
        <taxon>Eukaryota</taxon>
        <taxon>Metazoa</taxon>
        <taxon>Chordata</taxon>
        <taxon>Craniata</taxon>
        <taxon>Vertebrata</taxon>
        <taxon>Euteleostomi</taxon>
        <taxon>Actinopterygii</taxon>
        <taxon>Neopterygii</taxon>
        <taxon>Teleostei</taxon>
        <taxon>Anguilliformes</taxon>
        <taxon>Anguillidae</taxon>
        <taxon>Anguilla</taxon>
    </lineage>
</organism>
<evidence type="ECO:0000313" key="1">
    <source>
        <dbReference type="EMBL" id="JAH46335.1"/>
    </source>
</evidence>
<name>A0A0E9T0A0_ANGAN</name>
<proteinExistence type="predicted"/>
<protein>
    <submittedName>
        <fullName evidence="1">Uncharacterized protein</fullName>
    </submittedName>
</protein>